<keyword evidence="7 19" id="KW-0812">Transmembrane</keyword>
<dbReference type="SUPFAM" id="SSF81653">
    <property type="entry name" value="Calcium ATPase, transduction domain A"/>
    <property type="match status" value="1"/>
</dbReference>
<feature type="transmembrane region" description="Helical" evidence="19">
    <location>
        <begin position="178"/>
        <end position="202"/>
    </location>
</feature>
<evidence type="ECO:0000256" key="12">
    <source>
        <dbReference type="ARBA" id="ARBA00022842"/>
    </source>
</evidence>
<keyword evidence="11 19" id="KW-0067">ATP-binding</keyword>
<dbReference type="AlphaFoldDB" id="K1XWG9"/>
<dbReference type="SFLD" id="SFLDG00002">
    <property type="entry name" value="C1.7:_P-type_atpase_like"/>
    <property type="match status" value="1"/>
</dbReference>
<dbReference type="SFLD" id="SFLDF00027">
    <property type="entry name" value="p-type_atpase"/>
    <property type="match status" value="1"/>
</dbReference>
<feature type="transmembrane region" description="Helical" evidence="19">
    <location>
        <begin position="779"/>
        <end position="797"/>
    </location>
</feature>
<evidence type="ECO:0000256" key="14">
    <source>
        <dbReference type="ARBA" id="ARBA00022989"/>
    </source>
</evidence>
<feature type="transmembrane region" description="Helical" evidence="19">
    <location>
        <begin position="809"/>
        <end position="828"/>
    </location>
</feature>
<dbReference type="InterPro" id="IPR023298">
    <property type="entry name" value="ATPase_P-typ_TM_dom_sf"/>
</dbReference>
<dbReference type="FunFam" id="3.30.70.100:FF:000005">
    <property type="entry name" value="Copper-exporting P-type ATPase A"/>
    <property type="match status" value="1"/>
</dbReference>
<dbReference type="PROSITE" id="PS00154">
    <property type="entry name" value="ATPASE_E1_E2"/>
    <property type="match status" value="1"/>
</dbReference>
<dbReference type="PANTHER" id="PTHR43520:SF8">
    <property type="entry name" value="P-TYPE CU(+) TRANSPORTER"/>
    <property type="match status" value="1"/>
</dbReference>
<keyword evidence="10" id="KW-0187">Copper transport</keyword>
<dbReference type="Gene3D" id="3.30.70.100">
    <property type="match status" value="1"/>
</dbReference>
<dbReference type="GO" id="GO:0005507">
    <property type="term" value="F:copper ion binding"/>
    <property type="evidence" value="ECO:0007669"/>
    <property type="project" value="TreeGrafter"/>
</dbReference>
<name>K1XWG9_9BACT</name>
<evidence type="ECO:0000256" key="6">
    <source>
        <dbReference type="ARBA" id="ARBA00022553"/>
    </source>
</evidence>
<keyword evidence="13" id="KW-1278">Translocase</keyword>
<keyword evidence="16" id="KW-0406">Ion transport</keyword>
<evidence type="ECO:0000256" key="3">
    <source>
        <dbReference type="ARBA" id="ARBA00012517"/>
    </source>
</evidence>
<dbReference type="NCBIfam" id="TIGR01525">
    <property type="entry name" value="ATPase-IB_hvy"/>
    <property type="match status" value="1"/>
</dbReference>
<dbReference type="InterPro" id="IPR023214">
    <property type="entry name" value="HAD_sf"/>
</dbReference>
<evidence type="ECO:0000313" key="21">
    <source>
        <dbReference type="EMBL" id="EKD29286.1"/>
    </source>
</evidence>
<evidence type="ECO:0000256" key="8">
    <source>
        <dbReference type="ARBA" id="ARBA00022723"/>
    </source>
</evidence>
<proteinExistence type="inferred from homology"/>
<keyword evidence="4" id="KW-0813">Transport</keyword>
<feature type="transmembrane region" description="Helical" evidence="19">
    <location>
        <begin position="214"/>
        <end position="236"/>
    </location>
</feature>
<dbReference type="FunFam" id="2.70.150.10:FF:000002">
    <property type="entry name" value="Copper-transporting ATPase 1, putative"/>
    <property type="match status" value="1"/>
</dbReference>
<evidence type="ECO:0000256" key="11">
    <source>
        <dbReference type="ARBA" id="ARBA00022840"/>
    </source>
</evidence>
<evidence type="ECO:0000256" key="5">
    <source>
        <dbReference type="ARBA" id="ARBA00022475"/>
    </source>
</evidence>
<dbReference type="InterPro" id="IPR017969">
    <property type="entry name" value="Heavy-metal-associated_CS"/>
</dbReference>
<evidence type="ECO:0000256" key="4">
    <source>
        <dbReference type="ARBA" id="ARBA00022448"/>
    </source>
</evidence>
<dbReference type="InterPro" id="IPR018303">
    <property type="entry name" value="ATPase_P-typ_P_site"/>
</dbReference>
<evidence type="ECO:0000256" key="13">
    <source>
        <dbReference type="ARBA" id="ARBA00022967"/>
    </source>
</evidence>
<sequence>DIHMALENFRIKFGFIWMRNEFLFFPRVVEKRNDIFFTCTIPTPEVEVYIHINHLQRMKVITFEVSWMHCSSCSLLIEKSLKQIPGVIEANVNFASEKARIKYDPKNTNPETLKKTIVDAGYEAFDTEVPGEHFEHTKRTHDIGKWKMRFMSSAILSIPMILFMVFDFVRFPQYEGIIMPYAAIISLLLATPIVFVIGREFFSGAWSALRMKTANMYSLIAIGTFTAYAYSLYSYIVYFIQTGSLIGLNGMKIPDIYFEVAAFLVAFISLGKYLEARAKGKTSEAIERLMDMAPKTARVKRNGSVIDIAVEEVKQGDIIIVRPGEKIPVDGMITEGYSSIDESMLTGESMPIEKTSGSKVFAGTINKLGSFEFRVTGVGSETALSHIIALIEEAQGSKAPIQGLADNISAVFVPLVIIIAIITFVVWYFLLGSSFATALLYFSAVIVIACPCALGLATPTAIMVGTGKGAEHGILIKWGEPLEMACKIDVIVLDKTGTITEGKPKVTDIVPIADMEENEILQIAGALERKSEHPLAEAIVQKADELKVITIDIENFQAVPGRGVRGTIGGKSYLLGTRLFLEENNIALKMKATIENLEAEGKTVMLLSDEENLLAFIAVADVIKPTSAEAIERMKKLGIAVYMITGDNARTARAIALKVGIENVFAEVLPENKALEVKKLQNAGKKVAMVGDGINDSPALVQADLGIVMGSGADVAMESGGIVIMRNDLRDVLTSIELSRQTVGKIRQNMFFAFFYNILGIPVAAGVLSTFGFIMKPELAWLAMALSSVSVVTNSLLLKNFRPGRRNILSAIAPILMTALFLGVFWQFSQFGNATESVRSYTTINSWLLSDIKSFMVEAKTKIGFDSRGLPKVFFGSDSLPVGLEVKSWVVDISGNNMLIGSAEAAMMIEEGLIKWAGDELSDFFGAGTIRVAGILKPTGTFLDDTHILSVENYTKLLFSESLMILKTPPEKMEYFYLYDEATIPPLLNKIINPRKET</sequence>
<dbReference type="InterPro" id="IPR001757">
    <property type="entry name" value="P_typ_ATPase"/>
</dbReference>
<keyword evidence="6" id="KW-0597">Phosphoprotein</keyword>
<evidence type="ECO:0000259" key="20">
    <source>
        <dbReference type="PROSITE" id="PS50846"/>
    </source>
</evidence>
<evidence type="ECO:0000256" key="1">
    <source>
        <dbReference type="ARBA" id="ARBA00004651"/>
    </source>
</evidence>
<protein>
    <recommendedName>
        <fullName evidence="3">P-type Cu(+) transporter</fullName>
        <ecNumber evidence="3">7.2.2.8</ecNumber>
    </recommendedName>
</protein>
<keyword evidence="17 19" id="KW-0472">Membrane</keyword>
<evidence type="ECO:0000256" key="19">
    <source>
        <dbReference type="RuleBase" id="RU362081"/>
    </source>
</evidence>
<dbReference type="GO" id="GO:0140581">
    <property type="term" value="F:P-type monovalent copper transporter activity"/>
    <property type="evidence" value="ECO:0007669"/>
    <property type="project" value="UniProtKB-EC"/>
</dbReference>
<feature type="non-terminal residue" evidence="21">
    <location>
        <position position="1"/>
    </location>
</feature>
<dbReference type="Gene3D" id="3.40.1110.10">
    <property type="entry name" value="Calcium-transporting ATPase, cytoplasmic domain N"/>
    <property type="match status" value="1"/>
</dbReference>
<feature type="transmembrane region" description="Helical" evidence="19">
    <location>
        <begin position="750"/>
        <end position="773"/>
    </location>
</feature>
<gene>
    <name evidence="21" type="ORF">ACD_78C00455G0001</name>
</gene>
<dbReference type="PROSITE" id="PS50846">
    <property type="entry name" value="HMA_2"/>
    <property type="match status" value="1"/>
</dbReference>
<dbReference type="PRINTS" id="PR00943">
    <property type="entry name" value="CUATPASE"/>
</dbReference>
<dbReference type="NCBIfam" id="TIGR01512">
    <property type="entry name" value="ATPase-IB2_Cd"/>
    <property type="match status" value="1"/>
</dbReference>
<feature type="transmembrane region" description="Helical" evidence="19">
    <location>
        <begin position="148"/>
        <end position="166"/>
    </location>
</feature>
<feature type="domain" description="HMA" evidence="20">
    <location>
        <begin position="59"/>
        <end position="125"/>
    </location>
</feature>
<keyword evidence="12" id="KW-0460">Magnesium</keyword>
<dbReference type="SUPFAM" id="SSF55008">
    <property type="entry name" value="HMA, heavy metal-associated domain"/>
    <property type="match status" value="1"/>
</dbReference>
<dbReference type="Pfam" id="PF00403">
    <property type="entry name" value="HMA"/>
    <property type="match status" value="1"/>
</dbReference>
<dbReference type="Gene3D" id="3.40.50.1000">
    <property type="entry name" value="HAD superfamily/HAD-like"/>
    <property type="match status" value="1"/>
</dbReference>
<dbReference type="GO" id="GO:0005524">
    <property type="term" value="F:ATP binding"/>
    <property type="evidence" value="ECO:0007669"/>
    <property type="project" value="UniProtKB-UniRule"/>
</dbReference>
<dbReference type="PRINTS" id="PR00119">
    <property type="entry name" value="CATATPASE"/>
</dbReference>
<dbReference type="InterPro" id="IPR059000">
    <property type="entry name" value="ATPase_P-type_domA"/>
</dbReference>
<dbReference type="InterPro" id="IPR023299">
    <property type="entry name" value="ATPase_P-typ_cyto_dom_N"/>
</dbReference>
<dbReference type="Pfam" id="PF00122">
    <property type="entry name" value="E1-E2_ATPase"/>
    <property type="match status" value="1"/>
</dbReference>
<dbReference type="NCBIfam" id="TIGR01494">
    <property type="entry name" value="ATPase_P-type"/>
    <property type="match status" value="1"/>
</dbReference>
<dbReference type="GO" id="GO:0005886">
    <property type="term" value="C:plasma membrane"/>
    <property type="evidence" value="ECO:0007669"/>
    <property type="project" value="UniProtKB-SubCell"/>
</dbReference>
<dbReference type="SUPFAM" id="SSF81665">
    <property type="entry name" value="Calcium ATPase, transmembrane domain M"/>
    <property type="match status" value="1"/>
</dbReference>
<dbReference type="InterPro" id="IPR006121">
    <property type="entry name" value="HMA_dom"/>
</dbReference>
<dbReference type="CDD" id="cd02094">
    <property type="entry name" value="P-type_ATPase_Cu-like"/>
    <property type="match status" value="1"/>
</dbReference>
<comment type="similarity">
    <text evidence="2 19">Belongs to the cation transport ATPase (P-type) (TC 3.A.3) family. Type IB subfamily.</text>
</comment>
<dbReference type="PROSITE" id="PS01229">
    <property type="entry name" value="COF_2"/>
    <property type="match status" value="1"/>
</dbReference>
<dbReference type="InterPro" id="IPR036163">
    <property type="entry name" value="HMA_dom_sf"/>
</dbReference>
<comment type="catalytic activity">
    <reaction evidence="18">
        <text>Cu(+)(in) + ATP + H2O = Cu(+)(out) + ADP + phosphate + H(+)</text>
        <dbReference type="Rhea" id="RHEA:25792"/>
        <dbReference type="ChEBI" id="CHEBI:15377"/>
        <dbReference type="ChEBI" id="CHEBI:15378"/>
        <dbReference type="ChEBI" id="CHEBI:30616"/>
        <dbReference type="ChEBI" id="CHEBI:43474"/>
        <dbReference type="ChEBI" id="CHEBI:49552"/>
        <dbReference type="ChEBI" id="CHEBI:456216"/>
        <dbReference type="EC" id="7.2.2.8"/>
    </reaction>
</comment>
<keyword evidence="5 19" id="KW-1003">Cell membrane</keyword>
<evidence type="ECO:0000256" key="17">
    <source>
        <dbReference type="ARBA" id="ARBA00023136"/>
    </source>
</evidence>
<accession>K1XWG9</accession>
<dbReference type="Gene3D" id="2.70.150.10">
    <property type="entry name" value="Calcium-transporting ATPase, cytoplasmic transduction domain A"/>
    <property type="match status" value="1"/>
</dbReference>
<dbReference type="InterPro" id="IPR044492">
    <property type="entry name" value="P_typ_ATPase_HD_dom"/>
</dbReference>
<dbReference type="FunFam" id="3.40.50.1000:FF:000144">
    <property type="entry name" value="copper-transporting ATPase 1 isoform X2"/>
    <property type="match status" value="1"/>
</dbReference>
<reference evidence="21" key="1">
    <citation type="journal article" date="2012" name="Science">
        <title>Fermentation, hydrogen, and sulfur metabolism in multiple uncultivated bacterial phyla.</title>
        <authorList>
            <person name="Wrighton K.C."/>
            <person name="Thomas B.C."/>
            <person name="Sharon I."/>
            <person name="Miller C.S."/>
            <person name="Castelle C.J."/>
            <person name="VerBerkmoes N.C."/>
            <person name="Wilkins M.J."/>
            <person name="Hettich R.L."/>
            <person name="Lipton M.S."/>
            <person name="Williams K.H."/>
            <person name="Long P.E."/>
            <person name="Banfield J.F."/>
        </authorList>
    </citation>
    <scope>NUCLEOTIDE SEQUENCE [LARGE SCALE GENOMIC DNA]</scope>
</reference>
<feature type="transmembrane region" description="Helical" evidence="19">
    <location>
        <begin position="408"/>
        <end position="430"/>
    </location>
</feature>
<dbReference type="EC" id="7.2.2.8" evidence="3"/>
<evidence type="ECO:0000256" key="16">
    <source>
        <dbReference type="ARBA" id="ARBA00023065"/>
    </source>
</evidence>
<feature type="transmembrane region" description="Helical" evidence="19">
    <location>
        <begin position="256"/>
        <end position="274"/>
    </location>
</feature>
<keyword evidence="14 19" id="KW-1133">Transmembrane helix</keyword>
<dbReference type="SFLD" id="SFLDS00003">
    <property type="entry name" value="Haloacid_Dehalogenase"/>
    <property type="match status" value="1"/>
</dbReference>
<evidence type="ECO:0000256" key="10">
    <source>
        <dbReference type="ARBA" id="ARBA00022796"/>
    </source>
</evidence>
<dbReference type="CDD" id="cd00371">
    <property type="entry name" value="HMA"/>
    <property type="match status" value="1"/>
</dbReference>
<comment type="caution">
    <text evidence="21">The sequence shown here is derived from an EMBL/GenBank/DDBJ whole genome shotgun (WGS) entry which is preliminary data.</text>
</comment>
<feature type="transmembrane region" description="Helical" evidence="19">
    <location>
        <begin position="436"/>
        <end position="458"/>
    </location>
</feature>
<dbReference type="NCBIfam" id="TIGR01511">
    <property type="entry name" value="ATPase-IB1_Cu"/>
    <property type="match status" value="1"/>
</dbReference>
<evidence type="ECO:0000256" key="9">
    <source>
        <dbReference type="ARBA" id="ARBA00022741"/>
    </source>
</evidence>
<keyword evidence="15" id="KW-0186">Copper</keyword>
<dbReference type="PROSITE" id="PS01047">
    <property type="entry name" value="HMA_1"/>
    <property type="match status" value="1"/>
</dbReference>
<keyword evidence="8 19" id="KW-0479">Metal-binding</keyword>
<keyword evidence="9 19" id="KW-0547">Nucleotide-binding</keyword>
<dbReference type="GO" id="GO:0043682">
    <property type="term" value="F:P-type divalent copper transporter activity"/>
    <property type="evidence" value="ECO:0007669"/>
    <property type="project" value="TreeGrafter"/>
</dbReference>
<dbReference type="Pfam" id="PF00702">
    <property type="entry name" value="Hydrolase"/>
    <property type="match status" value="1"/>
</dbReference>
<evidence type="ECO:0000256" key="2">
    <source>
        <dbReference type="ARBA" id="ARBA00006024"/>
    </source>
</evidence>
<evidence type="ECO:0000256" key="7">
    <source>
        <dbReference type="ARBA" id="ARBA00022692"/>
    </source>
</evidence>
<dbReference type="InterPro" id="IPR008250">
    <property type="entry name" value="ATPase_P-typ_transduc_dom_A_sf"/>
</dbReference>
<dbReference type="GO" id="GO:0016887">
    <property type="term" value="F:ATP hydrolysis activity"/>
    <property type="evidence" value="ECO:0007669"/>
    <property type="project" value="InterPro"/>
</dbReference>
<dbReference type="GO" id="GO:0055070">
    <property type="term" value="P:copper ion homeostasis"/>
    <property type="evidence" value="ECO:0007669"/>
    <property type="project" value="TreeGrafter"/>
</dbReference>
<organism evidence="21">
    <name type="scientific">uncultured bacterium</name>
    <name type="common">gcode 4</name>
    <dbReference type="NCBI Taxonomy" id="1234023"/>
    <lineage>
        <taxon>Bacteria</taxon>
        <taxon>environmental samples</taxon>
    </lineage>
</organism>
<comment type="subcellular location">
    <subcellularLocation>
        <location evidence="1">Cell membrane</location>
        <topology evidence="1">Multi-pass membrane protein</topology>
    </subcellularLocation>
</comment>
<evidence type="ECO:0000256" key="15">
    <source>
        <dbReference type="ARBA" id="ARBA00023008"/>
    </source>
</evidence>
<dbReference type="SUPFAM" id="SSF56784">
    <property type="entry name" value="HAD-like"/>
    <property type="match status" value="1"/>
</dbReference>
<dbReference type="InterPro" id="IPR036412">
    <property type="entry name" value="HAD-like_sf"/>
</dbReference>
<evidence type="ECO:0000256" key="18">
    <source>
        <dbReference type="ARBA" id="ARBA00049289"/>
    </source>
</evidence>
<dbReference type="PANTHER" id="PTHR43520">
    <property type="entry name" value="ATP7, ISOFORM B"/>
    <property type="match status" value="1"/>
</dbReference>
<dbReference type="EMBL" id="AMFJ01034455">
    <property type="protein sequence ID" value="EKD29286.1"/>
    <property type="molecule type" value="Genomic_DNA"/>
</dbReference>
<dbReference type="InterPro" id="IPR027256">
    <property type="entry name" value="P-typ_ATPase_IB"/>
</dbReference>
<feature type="non-terminal residue" evidence="21">
    <location>
        <position position="998"/>
    </location>
</feature>